<dbReference type="PANTHER" id="PTHR32182">
    <property type="entry name" value="DNA REPLICATION AND REPAIR PROTEIN RECF"/>
    <property type="match status" value="1"/>
</dbReference>
<dbReference type="Pfam" id="PF13166">
    <property type="entry name" value="AAA_13"/>
    <property type="match status" value="1"/>
</dbReference>
<dbReference type="SUPFAM" id="SSF52540">
    <property type="entry name" value="P-loop containing nucleoside triphosphate hydrolases"/>
    <property type="match status" value="1"/>
</dbReference>
<feature type="domain" description="Protein CR006 P-loop" evidence="2">
    <location>
        <begin position="37"/>
        <end position="731"/>
    </location>
</feature>
<evidence type="ECO:0000259" key="2">
    <source>
        <dbReference type="Pfam" id="PF13166"/>
    </source>
</evidence>
<accession>A0ABT0AQV1</accession>
<protein>
    <submittedName>
        <fullName evidence="3">AAA family ATPase</fullName>
    </submittedName>
</protein>
<evidence type="ECO:0000313" key="3">
    <source>
        <dbReference type="EMBL" id="MCJ1989094.1"/>
    </source>
</evidence>
<dbReference type="InterPro" id="IPR026866">
    <property type="entry name" value="CR006_AAA"/>
</dbReference>
<dbReference type="Gene3D" id="3.40.50.300">
    <property type="entry name" value="P-loop containing nucleotide triphosphate hydrolases"/>
    <property type="match status" value="1"/>
</dbReference>
<sequence>MNLLSEIRDIKVDSIHLKLNVEENKSTNKKLIFPKDSSRIALIYGRNGSGKSTIAHEFSKINNVGEQTNISFLDSSGQLLDDQESLVGAVSVFDENYINTRVKLIDEGLDTIVLIGNQVNVDKGIKKIEQELEIASDAKKRQEAINQQLDDEKDLKSHYFYKNKCINELKKRWAPSDSKIKGIGRNAGVNFKTVEQIKDNTTGKSKSDLEKTFDQRLKLYISSESALQTISEKILDVVIPNENIQEETKKLLSQIIQEPQLTDSEKKIKELFESELGALTSVKDFLSDEKITICETCLQPIEEVYRRDILKKIEHILNKKYETIKNKLLKFKLEEIDGGKYSKFKGIDDSKYNAVIADISHLNLSIIAHNNCIDQKINKPYEKVDYNCMSDILSSYQTLNEDLKLLEEKRLDYNSALDSRAKFKDELLLINNQIACKEIKNDYDIYDMLRKKRETAEEKWEELCSRENELNRKLSEEKNKMQNTKIGMDEINKSLSYIFYSKDRLCLEPGEDSLYHLKVNGKNVNPSKVSTGERNAIALSYFFTELSSGKKQKEMYTAPKFLIIDDPISSFDWGNRVGIMSLLRLQMGKIFLGNENTKCIIMTHDVSVMFDFQKCFKEISKICKSKSPASNSSFDISDGTIQSFSINNNVYTNAFKEIYSFAKKPTNTAEKTIGNTIRKVLEGFTTFSYKKGIDDVSYDTSILQLLSEDKREYYQGSMYRLVLNGESHLQESAQGNVENNFLSYFSLEEKKRTARDIISFIYLLNKMHVLCQLSENGNDQKIEDVIETWISQVKY</sequence>
<dbReference type="Proteomes" id="UP001522450">
    <property type="component" value="Unassembled WGS sequence"/>
</dbReference>
<keyword evidence="1" id="KW-0175">Coiled coil</keyword>
<feature type="coiled-coil region" evidence="1">
    <location>
        <begin position="389"/>
        <end position="416"/>
    </location>
</feature>
<dbReference type="InterPro" id="IPR027417">
    <property type="entry name" value="P-loop_NTPase"/>
</dbReference>
<organism evidence="3 4">
    <name type="scientific">Pseudolactococcus carnosus</name>
    <dbReference type="NCBI Taxonomy" id="2749961"/>
    <lineage>
        <taxon>Bacteria</taxon>
        <taxon>Bacillati</taxon>
        <taxon>Bacillota</taxon>
        <taxon>Bacilli</taxon>
        <taxon>Lactobacillales</taxon>
        <taxon>Streptococcaceae</taxon>
        <taxon>Pseudolactococcus</taxon>
    </lineage>
</organism>
<dbReference type="EMBL" id="JAAECS010000002">
    <property type="protein sequence ID" value="MCJ1989094.1"/>
    <property type="molecule type" value="Genomic_DNA"/>
</dbReference>
<dbReference type="PANTHER" id="PTHR32182:SF0">
    <property type="entry name" value="DNA REPLICATION AND REPAIR PROTEIN RECF"/>
    <property type="match status" value="1"/>
</dbReference>
<evidence type="ECO:0000256" key="1">
    <source>
        <dbReference type="SAM" id="Coils"/>
    </source>
</evidence>
<comment type="caution">
    <text evidence="3">The sequence shown here is derived from an EMBL/GenBank/DDBJ whole genome shotgun (WGS) entry which is preliminary data.</text>
</comment>
<reference evidence="3 4" key="1">
    <citation type="journal article" date="2022" name="Microbiol. Res.">
        <title>Comparative genome analysis, predicted lifestyle and antimicrobial strategies of Lactococcus carnosus and Lactococcus paracarnosus isolated from meat.</title>
        <authorList>
            <person name="Werum V."/>
            <person name="Ehrmann M."/>
            <person name="Vogel R."/>
            <person name="Hilgarth M."/>
        </authorList>
    </citation>
    <scope>NUCLEOTIDE SEQUENCE [LARGE SCALE GENOMIC DNA]</scope>
    <source>
        <strain evidence="3 4">TMW22177</strain>
    </source>
</reference>
<dbReference type="RefSeq" id="WP_244034242.1">
    <property type="nucleotide sequence ID" value="NZ_JAAECS010000002.1"/>
</dbReference>
<proteinExistence type="predicted"/>
<evidence type="ECO:0000313" key="4">
    <source>
        <dbReference type="Proteomes" id="UP001522450"/>
    </source>
</evidence>
<name>A0ABT0AQV1_9LACT</name>
<keyword evidence="4" id="KW-1185">Reference proteome</keyword>
<gene>
    <name evidence="3" type="ORF">GYN21_02570</name>
</gene>
<feature type="coiled-coil region" evidence="1">
    <location>
        <begin position="125"/>
        <end position="155"/>
    </location>
</feature>